<dbReference type="GO" id="GO:0005506">
    <property type="term" value="F:iron ion binding"/>
    <property type="evidence" value="ECO:0007669"/>
    <property type="project" value="InterPro"/>
</dbReference>
<keyword evidence="11" id="KW-1185">Reference proteome</keyword>
<keyword evidence="9" id="KW-0812">Transmembrane</keyword>
<feature type="transmembrane region" description="Helical" evidence="9">
    <location>
        <begin position="145"/>
        <end position="167"/>
    </location>
</feature>
<keyword evidence="5 7" id="KW-0408">Iron</keyword>
<evidence type="ECO:0000256" key="2">
    <source>
        <dbReference type="ARBA" id="ARBA00010617"/>
    </source>
</evidence>
<dbReference type="InterPro" id="IPR002401">
    <property type="entry name" value="Cyt_P450_E_grp-I"/>
</dbReference>
<keyword evidence="6" id="KW-0503">Monooxygenase</keyword>
<evidence type="ECO:0000256" key="3">
    <source>
        <dbReference type="ARBA" id="ARBA00022723"/>
    </source>
</evidence>
<dbReference type="PROSITE" id="PS00086">
    <property type="entry name" value="CYTOCHROME_P450"/>
    <property type="match status" value="1"/>
</dbReference>
<reference evidence="10" key="2">
    <citation type="submission" date="2022-06" db="UniProtKB">
        <authorList>
            <consortium name="EnsemblMetazoa"/>
        </authorList>
    </citation>
    <scope>IDENTIFICATION</scope>
    <source>
        <strain evidence="10">DF5081</strain>
    </source>
</reference>
<reference evidence="11" key="1">
    <citation type="submission" date="2010-08" db="EMBL/GenBank/DDBJ databases">
        <authorList>
            <consortium name="Caenorhabditis japonica Sequencing Consortium"/>
            <person name="Wilson R.K."/>
        </authorList>
    </citation>
    <scope>NUCLEOTIDE SEQUENCE [LARGE SCALE GENOMIC DNA]</scope>
    <source>
        <strain evidence="11">DF5081</strain>
    </source>
</reference>
<dbReference type="InterPro" id="IPR001128">
    <property type="entry name" value="Cyt_P450"/>
</dbReference>
<feature type="transmembrane region" description="Helical" evidence="9">
    <location>
        <begin position="193"/>
        <end position="215"/>
    </location>
</feature>
<dbReference type="GO" id="GO:0006082">
    <property type="term" value="P:organic acid metabolic process"/>
    <property type="evidence" value="ECO:0007669"/>
    <property type="project" value="TreeGrafter"/>
</dbReference>
<dbReference type="GO" id="GO:0020037">
    <property type="term" value="F:heme binding"/>
    <property type="evidence" value="ECO:0007669"/>
    <property type="project" value="InterPro"/>
</dbReference>
<evidence type="ECO:0000256" key="5">
    <source>
        <dbReference type="ARBA" id="ARBA00023004"/>
    </source>
</evidence>
<dbReference type="PRINTS" id="PR00463">
    <property type="entry name" value="EP450I"/>
</dbReference>
<dbReference type="SUPFAM" id="SSF48264">
    <property type="entry name" value="Cytochrome P450"/>
    <property type="match status" value="1"/>
</dbReference>
<keyword evidence="7" id="KW-0349">Heme</keyword>
<evidence type="ECO:0000313" key="11">
    <source>
        <dbReference type="Proteomes" id="UP000005237"/>
    </source>
</evidence>
<dbReference type="AlphaFoldDB" id="A0A8R1DWL0"/>
<comment type="similarity">
    <text evidence="2">Belongs to the cytochrome P450 family.</text>
</comment>
<dbReference type="PANTHER" id="PTHR24300:SF181">
    <property type="entry name" value="CYTOCHROME P450 FAMILY"/>
    <property type="match status" value="1"/>
</dbReference>
<dbReference type="GO" id="GO:0005737">
    <property type="term" value="C:cytoplasm"/>
    <property type="evidence" value="ECO:0007669"/>
    <property type="project" value="TreeGrafter"/>
</dbReference>
<evidence type="ECO:0000256" key="9">
    <source>
        <dbReference type="SAM" id="Phobius"/>
    </source>
</evidence>
<dbReference type="Gene3D" id="1.10.630.10">
    <property type="entry name" value="Cytochrome P450"/>
    <property type="match status" value="1"/>
</dbReference>
<dbReference type="CDD" id="cd20617">
    <property type="entry name" value="CYP1_2-like"/>
    <property type="match status" value="1"/>
</dbReference>
<keyword evidence="3 7" id="KW-0479">Metal-binding</keyword>
<dbReference type="InterPro" id="IPR036396">
    <property type="entry name" value="Cyt_P450_sf"/>
</dbReference>
<dbReference type="PANTHER" id="PTHR24300">
    <property type="entry name" value="CYTOCHROME P450 508A4-RELATED"/>
    <property type="match status" value="1"/>
</dbReference>
<dbReference type="Proteomes" id="UP000005237">
    <property type="component" value="Unassembled WGS sequence"/>
</dbReference>
<keyword evidence="8" id="KW-0175">Coiled coil</keyword>
<dbReference type="Pfam" id="PF00067">
    <property type="entry name" value="p450"/>
    <property type="match status" value="1"/>
</dbReference>
<feature type="transmembrane region" description="Helical" evidence="9">
    <location>
        <begin position="250"/>
        <end position="270"/>
    </location>
</feature>
<proteinExistence type="inferred from homology"/>
<evidence type="ECO:0000256" key="7">
    <source>
        <dbReference type="PIRSR" id="PIRSR602401-1"/>
    </source>
</evidence>
<comment type="cofactor">
    <cofactor evidence="1 7">
        <name>heme</name>
        <dbReference type="ChEBI" id="CHEBI:30413"/>
    </cofactor>
</comment>
<keyword evidence="4" id="KW-0560">Oxidoreductase</keyword>
<feature type="binding site" description="axial binding residue" evidence="7">
    <location>
        <position position="697"/>
    </location>
    <ligand>
        <name>heme</name>
        <dbReference type="ChEBI" id="CHEBI:30413"/>
    </ligand>
    <ligandPart>
        <name>Fe</name>
        <dbReference type="ChEBI" id="CHEBI:18248"/>
    </ligandPart>
</feature>
<feature type="transmembrane region" description="Helical" evidence="9">
    <location>
        <begin position="54"/>
        <end position="75"/>
    </location>
</feature>
<dbReference type="InterPro" id="IPR050182">
    <property type="entry name" value="Cytochrome_P450_fam2"/>
</dbReference>
<organism evidence="10 11">
    <name type="scientific">Caenorhabditis japonica</name>
    <dbReference type="NCBI Taxonomy" id="281687"/>
    <lineage>
        <taxon>Eukaryota</taxon>
        <taxon>Metazoa</taxon>
        <taxon>Ecdysozoa</taxon>
        <taxon>Nematoda</taxon>
        <taxon>Chromadorea</taxon>
        <taxon>Rhabditida</taxon>
        <taxon>Rhabditina</taxon>
        <taxon>Rhabditomorpha</taxon>
        <taxon>Rhabditoidea</taxon>
        <taxon>Rhabditidae</taxon>
        <taxon>Peloderinae</taxon>
        <taxon>Caenorhabditis</taxon>
    </lineage>
</organism>
<keyword evidence="9" id="KW-0472">Membrane</keyword>
<dbReference type="FunFam" id="1.10.630.10:FF:000036">
    <property type="entry name" value="CYtochrome P450 family"/>
    <property type="match status" value="1"/>
</dbReference>
<dbReference type="PRINTS" id="PR00385">
    <property type="entry name" value="P450"/>
</dbReference>
<evidence type="ECO:0000313" key="10">
    <source>
        <dbReference type="EnsemblMetazoa" id="CJA12773a.1"/>
    </source>
</evidence>
<evidence type="ECO:0000256" key="1">
    <source>
        <dbReference type="ARBA" id="ARBA00001971"/>
    </source>
</evidence>
<evidence type="ECO:0000256" key="4">
    <source>
        <dbReference type="ARBA" id="ARBA00023002"/>
    </source>
</evidence>
<feature type="coiled-coil region" evidence="8">
    <location>
        <begin position="501"/>
        <end position="528"/>
    </location>
</feature>
<feature type="transmembrane region" description="Helical" evidence="9">
    <location>
        <begin position="105"/>
        <end position="124"/>
    </location>
</feature>
<evidence type="ECO:0000256" key="6">
    <source>
        <dbReference type="ARBA" id="ARBA00023033"/>
    </source>
</evidence>
<dbReference type="InterPro" id="IPR017972">
    <property type="entry name" value="Cyt_P450_CS"/>
</dbReference>
<keyword evidence="9" id="KW-1133">Transmembrane helix</keyword>
<feature type="transmembrane region" description="Helical" evidence="9">
    <location>
        <begin position="24"/>
        <end position="42"/>
    </location>
</feature>
<dbReference type="GO" id="GO:0006805">
    <property type="term" value="P:xenobiotic metabolic process"/>
    <property type="evidence" value="ECO:0007669"/>
    <property type="project" value="TreeGrafter"/>
</dbReference>
<dbReference type="GO" id="GO:0016712">
    <property type="term" value="F:oxidoreductase activity, acting on paired donors, with incorporation or reduction of molecular oxygen, reduced flavin or flavoprotein as one donor, and incorporation of one atom of oxygen"/>
    <property type="evidence" value="ECO:0007669"/>
    <property type="project" value="TreeGrafter"/>
</dbReference>
<dbReference type="EnsemblMetazoa" id="CJA12773a.1">
    <property type="protein sequence ID" value="CJA12773a.1"/>
    <property type="gene ID" value="WBGene00131977"/>
</dbReference>
<name>A0A8R1DWL0_CAEJA</name>
<evidence type="ECO:0000256" key="8">
    <source>
        <dbReference type="SAM" id="Coils"/>
    </source>
</evidence>
<accession>A0A8R1DWL0</accession>
<protein>
    <submittedName>
        <fullName evidence="10">Uncharacterized protein</fullName>
    </submittedName>
</protein>
<sequence>MAVRTKYNWTQIQNTCPEFLANQWDIVLAVIAAVGIILNFFLIGRFKTELKGSVFLFTLAFLDMVVCLLYVYNYLFKSLALFFQNEMMADIRMRMMTEVKMIEEFGNVFIPLLVFFIVVEKFLWTCSCRIRHNFRLFTMATYKCVLTAVTAVYATLAVMILTWNLLIAEAHFCDVLLLALPWRHVVPRFFQRVLIPMVSMILAPTTFLLALLTLCRISRVGKELNHEEINLANIGSETPKLTTGKIKRSILCMLAIYFSFMVKDFCWYVYVNPRTTSIFTEKRNSRIRPCPLPFFGNMLEMFSYPPPVSTAFSAWAKKYGNIYTIWMGDEPTIIIGGYKELKETFINDADSYSDKMIYKKFNDSLRGGDHGVIDTNGNTWKEHRRFTLHTLRDFGMGKEVMESSILLEVDKMEEELKKMNGKNVDVQELFDIAIGNIINQFLFGHRFNDPEKFSQLKRLLDLFFEVQGSLRVYAAYLINWIPQCMVDFMTPDVCEVRDGVFHFFKEKIDEHREEIDFEEAESKDYVETYLKEQRRREAAGDKQSFSDNQLRSMCFDIWVAGMHTTTNTIGFLTSLAVNNMEAQRKMQNELSQVVGDRIVTMKDKVNLPYTNAFINEAQRRSNLLPINLPHATTRDVELVGCVIPKGTAVVHQISSVLCDPTVFPNPENFKPERFLDESGALKKVEELIPFSVGKRVCLGEGLARMELFLFTANLFNQFEFSEGSEGLPSLEKSYAFISKAKNYTCRVTPRYSL</sequence>